<organism evidence="1 2">
    <name type="scientific">Linum trigynum</name>
    <dbReference type="NCBI Taxonomy" id="586398"/>
    <lineage>
        <taxon>Eukaryota</taxon>
        <taxon>Viridiplantae</taxon>
        <taxon>Streptophyta</taxon>
        <taxon>Embryophyta</taxon>
        <taxon>Tracheophyta</taxon>
        <taxon>Spermatophyta</taxon>
        <taxon>Magnoliopsida</taxon>
        <taxon>eudicotyledons</taxon>
        <taxon>Gunneridae</taxon>
        <taxon>Pentapetalae</taxon>
        <taxon>rosids</taxon>
        <taxon>fabids</taxon>
        <taxon>Malpighiales</taxon>
        <taxon>Linaceae</taxon>
        <taxon>Linum</taxon>
    </lineage>
</organism>
<dbReference type="AlphaFoldDB" id="A0AAV2F553"/>
<sequence>MATLSCSLPPTLSDGQLILDFCYQSINTSFLMPYLDSLWFHLQQWHKLFGCGILYTCRFCCFRTAHSSNAVPSLQGSLPSTWQAYY</sequence>
<protein>
    <submittedName>
        <fullName evidence="1">Uncharacterized protein</fullName>
    </submittedName>
</protein>
<evidence type="ECO:0000313" key="1">
    <source>
        <dbReference type="EMBL" id="CAL1393177.1"/>
    </source>
</evidence>
<name>A0AAV2F553_9ROSI</name>
<gene>
    <name evidence="1" type="ORF">LTRI10_LOCUS33771</name>
</gene>
<dbReference type="Proteomes" id="UP001497516">
    <property type="component" value="Chromosome 6"/>
</dbReference>
<proteinExistence type="predicted"/>
<keyword evidence="2" id="KW-1185">Reference proteome</keyword>
<dbReference type="EMBL" id="OZ034819">
    <property type="protein sequence ID" value="CAL1393177.1"/>
    <property type="molecule type" value="Genomic_DNA"/>
</dbReference>
<evidence type="ECO:0000313" key="2">
    <source>
        <dbReference type="Proteomes" id="UP001497516"/>
    </source>
</evidence>
<reference evidence="1 2" key="1">
    <citation type="submission" date="2024-04" db="EMBL/GenBank/DDBJ databases">
        <authorList>
            <person name="Fracassetti M."/>
        </authorList>
    </citation>
    <scope>NUCLEOTIDE SEQUENCE [LARGE SCALE GENOMIC DNA]</scope>
</reference>
<accession>A0AAV2F553</accession>